<feature type="transmembrane region" description="Helical" evidence="1">
    <location>
        <begin position="40"/>
        <end position="62"/>
    </location>
</feature>
<organism evidence="2 3">
    <name type="scientific">Niallia hominis</name>
    <dbReference type="NCBI Taxonomy" id="3133173"/>
    <lineage>
        <taxon>Bacteria</taxon>
        <taxon>Bacillati</taxon>
        <taxon>Bacillota</taxon>
        <taxon>Bacilli</taxon>
        <taxon>Bacillales</taxon>
        <taxon>Bacillaceae</taxon>
        <taxon>Niallia</taxon>
    </lineage>
</organism>
<reference evidence="2 3" key="1">
    <citation type="submission" date="2024-03" db="EMBL/GenBank/DDBJ databases">
        <title>Human intestinal bacterial collection.</title>
        <authorList>
            <person name="Pauvert C."/>
            <person name="Hitch T.C.A."/>
            <person name="Clavel T."/>
        </authorList>
    </citation>
    <scope>NUCLEOTIDE SEQUENCE [LARGE SCALE GENOMIC DNA]</scope>
    <source>
        <strain evidence="2 3">CLA-SR-H024</strain>
    </source>
</reference>
<keyword evidence="3" id="KW-1185">Reference proteome</keyword>
<dbReference type="RefSeq" id="WP_235248387.1">
    <property type="nucleotide sequence ID" value="NZ_JBBMFN010000039.1"/>
</dbReference>
<proteinExistence type="predicted"/>
<evidence type="ECO:0008006" key="4">
    <source>
        <dbReference type="Google" id="ProtNLM"/>
    </source>
</evidence>
<dbReference type="Proteomes" id="UP001465426">
    <property type="component" value="Unassembled WGS sequence"/>
</dbReference>
<feature type="transmembrane region" description="Helical" evidence="1">
    <location>
        <begin position="7"/>
        <end position="28"/>
    </location>
</feature>
<dbReference type="EMBL" id="JBBMFN010000039">
    <property type="protein sequence ID" value="MEQ2466980.1"/>
    <property type="molecule type" value="Genomic_DNA"/>
</dbReference>
<keyword evidence="1" id="KW-0812">Transmembrane</keyword>
<protein>
    <recommendedName>
        <fullName evidence="4">DUF3311 domain-containing protein</fullName>
    </recommendedName>
</protein>
<evidence type="ECO:0000313" key="3">
    <source>
        <dbReference type="Proteomes" id="UP001465426"/>
    </source>
</evidence>
<keyword evidence="1" id="KW-1133">Transmembrane helix</keyword>
<evidence type="ECO:0000313" key="2">
    <source>
        <dbReference type="EMBL" id="MEQ2466980.1"/>
    </source>
</evidence>
<evidence type="ECO:0000256" key="1">
    <source>
        <dbReference type="SAM" id="Phobius"/>
    </source>
</evidence>
<comment type="caution">
    <text evidence="2">The sequence shown here is derived from an EMBL/GenBank/DDBJ whole genome shotgun (WGS) entry which is preliminary data.</text>
</comment>
<sequence length="72" mass="8721">MNKTVKILFILFNIVYFVFDWMVIPYLPNPLLFNWLPLQMFLLFALPIVGAIVWGLYFNSFFKTQKHVKYEQ</sequence>
<name>A0ABV1F0T8_9BACI</name>
<accession>A0ABV1F0T8</accession>
<gene>
    <name evidence="2" type="ORF">WMO63_15075</name>
</gene>
<keyword evidence="1" id="KW-0472">Membrane</keyword>